<evidence type="ECO:0000256" key="1">
    <source>
        <dbReference type="SAM" id="MobiDB-lite"/>
    </source>
</evidence>
<feature type="domain" description="DUF4604" evidence="2">
    <location>
        <begin position="6"/>
        <end position="165"/>
    </location>
</feature>
<organism evidence="3 4">
    <name type="scientific">Polyplosphaeria fusca</name>
    <dbReference type="NCBI Taxonomy" id="682080"/>
    <lineage>
        <taxon>Eukaryota</taxon>
        <taxon>Fungi</taxon>
        <taxon>Dikarya</taxon>
        <taxon>Ascomycota</taxon>
        <taxon>Pezizomycotina</taxon>
        <taxon>Dothideomycetes</taxon>
        <taxon>Pleosporomycetidae</taxon>
        <taxon>Pleosporales</taxon>
        <taxon>Tetraplosphaeriaceae</taxon>
        <taxon>Polyplosphaeria</taxon>
    </lineage>
</organism>
<feature type="region of interest" description="Disordered" evidence="1">
    <location>
        <begin position="127"/>
        <end position="169"/>
    </location>
</feature>
<name>A0A9P4RAA8_9PLEO</name>
<protein>
    <recommendedName>
        <fullName evidence="2">DUF4604 domain-containing protein</fullName>
    </recommendedName>
</protein>
<dbReference type="InterPro" id="IPR027911">
    <property type="entry name" value="DUF4604"/>
</dbReference>
<dbReference type="AlphaFoldDB" id="A0A9P4RAA8"/>
<feature type="region of interest" description="Disordered" evidence="1">
    <location>
        <begin position="1"/>
        <end position="112"/>
    </location>
</feature>
<dbReference type="OrthoDB" id="5388322at2759"/>
<sequence>MSFKSKNLSYDSAQPAFLQRLRGQVTGDGSGRHERPAPRNKGTAKDDDDHDAPTYVLEESSQTLTKAEYDALVTGKDPNEQQDGAVGVEKEAEAGTEDSNAAKAESKDNIAEVGKTGKKRKLIKVVGEKDEKGGETTKGKEAKASDTKAKRPKKKTKAVKLSFDDPDDG</sequence>
<evidence type="ECO:0000313" key="4">
    <source>
        <dbReference type="Proteomes" id="UP000799444"/>
    </source>
</evidence>
<accession>A0A9P4RAA8</accession>
<evidence type="ECO:0000259" key="2">
    <source>
        <dbReference type="Pfam" id="PF15377"/>
    </source>
</evidence>
<dbReference type="Proteomes" id="UP000799444">
    <property type="component" value="Unassembled WGS sequence"/>
</dbReference>
<comment type="caution">
    <text evidence="3">The sequence shown here is derived from an EMBL/GenBank/DDBJ whole genome shotgun (WGS) entry which is preliminary data.</text>
</comment>
<dbReference type="Pfam" id="PF15377">
    <property type="entry name" value="DUF4604"/>
    <property type="match status" value="1"/>
</dbReference>
<gene>
    <name evidence="3" type="ORF">EJ04DRAFT_234591</name>
</gene>
<proteinExistence type="predicted"/>
<feature type="compositionally biased region" description="Polar residues" evidence="1">
    <location>
        <begin position="1"/>
        <end position="12"/>
    </location>
</feature>
<feature type="compositionally biased region" description="Basic and acidic residues" evidence="1">
    <location>
        <begin position="30"/>
        <end position="47"/>
    </location>
</feature>
<evidence type="ECO:0000313" key="3">
    <source>
        <dbReference type="EMBL" id="KAF2740185.1"/>
    </source>
</evidence>
<reference evidence="3" key="1">
    <citation type="journal article" date="2020" name="Stud. Mycol.">
        <title>101 Dothideomycetes genomes: a test case for predicting lifestyles and emergence of pathogens.</title>
        <authorList>
            <person name="Haridas S."/>
            <person name="Albert R."/>
            <person name="Binder M."/>
            <person name="Bloem J."/>
            <person name="Labutti K."/>
            <person name="Salamov A."/>
            <person name="Andreopoulos B."/>
            <person name="Baker S."/>
            <person name="Barry K."/>
            <person name="Bills G."/>
            <person name="Bluhm B."/>
            <person name="Cannon C."/>
            <person name="Castanera R."/>
            <person name="Culley D."/>
            <person name="Daum C."/>
            <person name="Ezra D."/>
            <person name="Gonzalez J."/>
            <person name="Henrissat B."/>
            <person name="Kuo A."/>
            <person name="Liang C."/>
            <person name="Lipzen A."/>
            <person name="Lutzoni F."/>
            <person name="Magnuson J."/>
            <person name="Mondo S."/>
            <person name="Nolan M."/>
            <person name="Ohm R."/>
            <person name="Pangilinan J."/>
            <person name="Park H.-J."/>
            <person name="Ramirez L."/>
            <person name="Alfaro M."/>
            <person name="Sun H."/>
            <person name="Tritt A."/>
            <person name="Yoshinaga Y."/>
            <person name="Zwiers L.-H."/>
            <person name="Turgeon B."/>
            <person name="Goodwin S."/>
            <person name="Spatafora J."/>
            <person name="Crous P."/>
            <person name="Grigoriev I."/>
        </authorList>
    </citation>
    <scope>NUCLEOTIDE SEQUENCE</scope>
    <source>
        <strain evidence="3">CBS 125425</strain>
    </source>
</reference>
<keyword evidence="4" id="KW-1185">Reference proteome</keyword>
<dbReference type="EMBL" id="ML996101">
    <property type="protein sequence ID" value="KAF2740185.1"/>
    <property type="molecule type" value="Genomic_DNA"/>
</dbReference>
<feature type="compositionally biased region" description="Basic and acidic residues" evidence="1">
    <location>
        <begin position="127"/>
        <end position="149"/>
    </location>
</feature>